<dbReference type="Gene3D" id="3.60.40.10">
    <property type="entry name" value="PPM-type phosphatase domain"/>
    <property type="match status" value="1"/>
</dbReference>
<dbReference type="Gene3D" id="3.30.450.40">
    <property type="match status" value="1"/>
</dbReference>
<dbReference type="InterPro" id="IPR035965">
    <property type="entry name" value="PAS-like_dom_sf"/>
</dbReference>
<dbReference type="EMBL" id="JBHMCF010000060">
    <property type="protein sequence ID" value="MFB9477105.1"/>
    <property type="molecule type" value="Genomic_DNA"/>
</dbReference>
<keyword evidence="5" id="KW-1185">Reference proteome</keyword>
<comment type="caution">
    <text evidence="4">The sequence shown here is derived from an EMBL/GenBank/DDBJ whole genome shotgun (WGS) entry which is preliminary data.</text>
</comment>
<evidence type="ECO:0000313" key="4">
    <source>
        <dbReference type="EMBL" id="MFB9477105.1"/>
    </source>
</evidence>
<dbReference type="SUPFAM" id="SSF81606">
    <property type="entry name" value="PP2C-like"/>
    <property type="match status" value="1"/>
</dbReference>
<dbReference type="Proteomes" id="UP001589568">
    <property type="component" value="Unassembled WGS sequence"/>
</dbReference>
<dbReference type="PANTHER" id="PTHR43156:SF2">
    <property type="entry name" value="STAGE II SPORULATION PROTEIN E"/>
    <property type="match status" value="1"/>
</dbReference>
<dbReference type="Pfam" id="PF08448">
    <property type="entry name" value="PAS_4"/>
    <property type="match status" value="1"/>
</dbReference>
<evidence type="ECO:0000259" key="3">
    <source>
        <dbReference type="SMART" id="SM00331"/>
    </source>
</evidence>
<proteinExistence type="predicted"/>
<sequence>MLLRTPMAIAVWDRDLRCVWRNDAARALQHVFPYYQVGRALSDLEPGLDTRGARQAMLQVLADGVPRIDREAHWTSPGRSEEHKLSTSFFRLEDADGRPVGLCSMVLDIGHSHTRDRLTLLHEASIRIGSTLDVRRTAQELADLAVPALADYVTVDLAEAVLPGAEPLQRLEATEDSVPAFYRAGVASIHDGVPESLWERGEAVFVPPSSPFTMVLDSGRSHFEPFLDTAPGTWLDRDPDRAEIIHAVGMHSLIIVPLKARGDILGVAVFVRTDNKVPFAKSDLALAEGLGARTALSLDNARQYTLERTAALALQRNMLPPRLTGTGEVELASRYMPSDLHDVGGDWYDAIPLPDGRIALVVGDVTGHGIHAAATMGRLRMAVRTLAYVDQPPCALLNHLDDMLVRLADESADACGARLGTAGATCLYAVYDPATGRCRLASAGHPPPAVVHPDGTVSFPRPPTGTPIGLGFGMFDSLEVDLPPGSRIVLYTDGLIETREADIEAGIDRLGVALAAAARLPLEDFCDAVVRTMVGGGAEDDVALLAAQIRR</sequence>
<evidence type="ECO:0000256" key="1">
    <source>
        <dbReference type="ARBA" id="ARBA00022801"/>
    </source>
</evidence>
<dbReference type="InterPro" id="IPR001932">
    <property type="entry name" value="PPM-type_phosphatase-like_dom"/>
</dbReference>
<dbReference type="CDD" id="cd00130">
    <property type="entry name" value="PAS"/>
    <property type="match status" value="1"/>
</dbReference>
<feature type="domain" description="PPM-type phosphatase" evidence="3">
    <location>
        <begin position="328"/>
        <end position="549"/>
    </location>
</feature>
<evidence type="ECO:0000313" key="5">
    <source>
        <dbReference type="Proteomes" id="UP001589568"/>
    </source>
</evidence>
<name>A0ABV5P3E0_9ACTN</name>
<dbReference type="Pfam" id="PF01590">
    <property type="entry name" value="GAF"/>
    <property type="match status" value="1"/>
</dbReference>
<dbReference type="PANTHER" id="PTHR43156">
    <property type="entry name" value="STAGE II SPORULATION PROTEIN E-RELATED"/>
    <property type="match status" value="1"/>
</dbReference>
<dbReference type="InterPro" id="IPR003018">
    <property type="entry name" value="GAF"/>
</dbReference>
<dbReference type="SMART" id="SM00331">
    <property type="entry name" value="PP2C_SIG"/>
    <property type="match status" value="1"/>
</dbReference>
<protein>
    <submittedName>
        <fullName evidence="4">SpoIIE family protein phosphatase</fullName>
    </submittedName>
</protein>
<gene>
    <name evidence="4" type="ORF">ACFFR3_47085</name>
</gene>
<keyword evidence="1" id="KW-0378">Hydrolase</keyword>
<dbReference type="RefSeq" id="WP_379485292.1">
    <property type="nucleotide sequence ID" value="NZ_JBHMCF010000060.1"/>
</dbReference>
<evidence type="ECO:0000259" key="2">
    <source>
        <dbReference type="SMART" id="SM00065"/>
    </source>
</evidence>
<dbReference type="Gene3D" id="3.30.450.20">
    <property type="entry name" value="PAS domain"/>
    <property type="match status" value="1"/>
</dbReference>
<dbReference type="InterPro" id="IPR000014">
    <property type="entry name" value="PAS"/>
</dbReference>
<organism evidence="4 5">
    <name type="scientific">Nonomuraea salmonea</name>
    <dbReference type="NCBI Taxonomy" id="46181"/>
    <lineage>
        <taxon>Bacteria</taxon>
        <taxon>Bacillati</taxon>
        <taxon>Actinomycetota</taxon>
        <taxon>Actinomycetes</taxon>
        <taxon>Streptosporangiales</taxon>
        <taxon>Streptosporangiaceae</taxon>
        <taxon>Nonomuraea</taxon>
    </lineage>
</organism>
<dbReference type="InterPro" id="IPR052016">
    <property type="entry name" value="Bact_Sigma-Reg"/>
</dbReference>
<dbReference type="Pfam" id="PF07228">
    <property type="entry name" value="SpoIIE"/>
    <property type="match status" value="1"/>
</dbReference>
<dbReference type="SUPFAM" id="SSF55785">
    <property type="entry name" value="PYP-like sensor domain (PAS domain)"/>
    <property type="match status" value="1"/>
</dbReference>
<dbReference type="SMART" id="SM00065">
    <property type="entry name" value="GAF"/>
    <property type="match status" value="1"/>
</dbReference>
<feature type="domain" description="GAF" evidence="2">
    <location>
        <begin position="116"/>
        <end position="308"/>
    </location>
</feature>
<dbReference type="SUPFAM" id="SSF55781">
    <property type="entry name" value="GAF domain-like"/>
    <property type="match status" value="1"/>
</dbReference>
<reference evidence="4 5" key="1">
    <citation type="submission" date="2024-09" db="EMBL/GenBank/DDBJ databases">
        <authorList>
            <person name="Sun Q."/>
            <person name="Mori K."/>
        </authorList>
    </citation>
    <scope>NUCLEOTIDE SEQUENCE [LARGE SCALE GENOMIC DNA]</scope>
    <source>
        <strain evidence="4 5">JCM 3324</strain>
    </source>
</reference>
<dbReference type="InterPro" id="IPR029016">
    <property type="entry name" value="GAF-like_dom_sf"/>
</dbReference>
<dbReference type="InterPro" id="IPR036457">
    <property type="entry name" value="PPM-type-like_dom_sf"/>
</dbReference>
<accession>A0ABV5P3E0</accession>
<dbReference type="InterPro" id="IPR013656">
    <property type="entry name" value="PAS_4"/>
</dbReference>